<comment type="similarity">
    <text evidence="1">Belongs to the DNA polymerase delta/II small subunit family.</text>
</comment>
<dbReference type="PANTHER" id="PTHR10416">
    <property type="entry name" value="DNA POLYMERASE DELTA SUBUNIT 2"/>
    <property type="match status" value="1"/>
</dbReference>
<dbReference type="InterPro" id="IPR040663">
    <property type="entry name" value="DNA_pol_D_N"/>
</dbReference>
<dbReference type="Pfam" id="PF04042">
    <property type="entry name" value="DNA_pol_E_B"/>
    <property type="match status" value="1"/>
</dbReference>
<feature type="domain" description="DNA polymerase alpha/delta/epsilon subunit B" evidence="4">
    <location>
        <begin position="240"/>
        <end position="377"/>
    </location>
</feature>
<evidence type="ECO:0000259" key="5">
    <source>
        <dbReference type="Pfam" id="PF18018"/>
    </source>
</evidence>
<feature type="region of interest" description="Disordered" evidence="3">
    <location>
        <begin position="1"/>
        <end position="20"/>
    </location>
</feature>
<evidence type="ECO:0000256" key="3">
    <source>
        <dbReference type="SAM" id="MobiDB-lite"/>
    </source>
</evidence>
<dbReference type="EMBL" id="VWRR01000019">
    <property type="protein sequence ID" value="KAF6000538.1"/>
    <property type="molecule type" value="Genomic_DNA"/>
</dbReference>
<sequence length="427" mass="47619">MTNKSSLDEEAEPSHRSAKTTYQNLDQEWGFATPTGTMEHVNYMQQYSQLYFCRLVEMRNSFERACHFDRIPVSQLPSGQVSWVVGIIFKQMPMKPTVLKSYADDIMLPVPELRLLNYTSDSDRVFVEDESGRIECIFTSADHKHELVTGMVVALQGTAREDGYFYVDLEQLPPVCAPVPRPWSENTKTQYVCFVSGINVSAPAAQLFLDYVTGCMRVDLDRVRSLTRIVIAGNLRGDRKLIDAYLTTLASRVPVDLMPGAEDPANAAFPQQPWHRILLPQATAVNDSANRLVRCSNPHAFTVNHCLFLGTSGQNVENICRFSRITSSLDALERLLESGHLAPTAPDTIACTPQAERDPLVLRQTPHVFFAGNTDGFGCRKLILGGSEAQTENSSRTVTLLSIPRFELRETAVLLALPELVAVPLHF</sequence>
<dbReference type="Pfam" id="PF18018">
    <property type="entry name" value="DNA_pol_D_N"/>
    <property type="match status" value="1"/>
</dbReference>
<dbReference type="GO" id="GO:0043625">
    <property type="term" value="C:delta DNA polymerase complex"/>
    <property type="evidence" value="ECO:0007669"/>
    <property type="project" value="TreeGrafter"/>
</dbReference>
<evidence type="ECO:0000256" key="2">
    <source>
        <dbReference type="ARBA" id="ARBA00022705"/>
    </source>
</evidence>
<dbReference type="InterPro" id="IPR007185">
    <property type="entry name" value="DNA_pol_a/d/e_bsu"/>
</dbReference>
<keyword evidence="7" id="KW-1185">Reference proteome</keyword>
<evidence type="ECO:0000313" key="6">
    <source>
        <dbReference type="EMBL" id="KAF6000538.1"/>
    </source>
</evidence>
<accession>A0A7J7IC02</accession>
<protein>
    <submittedName>
        <fullName evidence="6">DNA polymerase delta subunit 2</fullName>
    </submittedName>
</protein>
<organism evidence="6 7">
    <name type="scientific">Cyanidiococcus yangmingshanensis</name>
    <dbReference type="NCBI Taxonomy" id="2690220"/>
    <lineage>
        <taxon>Eukaryota</taxon>
        <taxon>Rhodophyta</taxon>
        <taxon>Bangiophyceae</taxon>
        <taxon>Cyanidiales</taxon>
        <taxon>Cyanidiaceae</taxon>
        <taxon>Cyanidiococcus</taxon>
    </lineage>
</organism>
<evidence type="ECO:0000256" key="1">
    <source>
        <dbReference type="ARBA" id="ARBA00006035"/>
    </source>
</evidence>
<comment type="caution">
    <text evidence="6">The sequence shown here is derived from an EMBL/GenBank/DDBJ whole genome shotgun (WGS) entry which is preliminary data.</text>
</comment>
<gene>
    <name evidence="6" type="primary">POLD2</name>
    <name evidence="6" type="ORF">F1559_001429</name>
</gene>
<feature type="domain" description="DNA polymerase delta subunit OB-fold" evidence="5">
    <location>
        <begin position="46"/>
        <end position="168"/>
    </location>
</feature>
<dbReference type="Proteomes" id="UP000530660">
    <property type="component" value="Unassembled WGS sequence"/>
</dbReference>
<dbReference type="GO" id="GO:0006271">
    <property type="term" value="P:DNA strand elongation involved in DNA replication"/>
    <property type="evidence" value="ECO:0007669"/>
    <property type="project" value="TreeGrafter"/>
</dbReference>
<dbReference type="GO" id="GO:0003677">
    <property type="term" value="F:DNA binding"/>
    <property type="evidence" value="ECO:0007669"/>
    <property type="project" value="InterPro"/>
</dbReference>
<dbReference type="Gene3D" id="3.60.21.50">
    <property type="match status" value="1"/>
</dbReference>
<dbReference type="AlphaFoldDB" id="A0A7J7IC02"/>
<dbReference type="OrthoDB" id="3763at2759"/>
<evidence type="ECO:0000259" key="4">
    <source>
        <dbReference type="Pfam" id="PF04042"/>
    </source>
</evidence>
<name>A0A7J7IC02_9RHOD</name>
<keyword evidence="2" id="KW-0235">DNA replication</keyword>
<dbReference type="Gene3D" id="2.40.50.430">
    <property type="match status" value="1"/>
</dbReference>
<dbReference type="InterPro" id="IPR024826">
    <property type="entry name" value="DNA_pol_delta/II_ssu"/>
</dbReference>
<proteinExistence type="inferred from homology"/>
<evidence type="ECO:0000313" key="7">
    <source>
        <dbReference type="Proteomes" id="UP000530660"/>
    </source>
</evidence>
<reference evidence="6 7" key="1">
    <citation type="journal article" date="2020" name="J. Phycol.">
        <title>Comparative genome analysis reveals Cyanidiococcus gen. nov., a new extremophilic red algal genus sister to Cyanidioschyzon (Cyanidioschyzonaceae, Rhodophyta).</title>
        <authorList>
            <person name="Liu S.-L."/>
            <person name="Chiang Y.-R."/>
            <person name="Yoon H.S."/>
            <person name="Fu H.-Y."/>
        </authorList>
    </citation>
    <scope>NUCLEOTIDE SEQUENCE [LARGE SCALE GENOMIC DNA]</scope>
    <source>
        <strain evidence="6 7">THAL066</strain>
    </source>
</reference>
<dbReference type="PANTHER" id="PTHR10416:SF0">
    <property type="entry name" value="DNA POLYMERASE DELTA SUBUNIT 2"/>
    <property type="match status" value="1"/>
</dbReference>